<keyword evidence="2" id="KW-1185">Reference proteome</keyword>
<proteinExistence type="predicted"/>
<comment type="caution">
    <text evidence="1">The sequence shown here is derived from an EMBL/GenBank/DDBJ whole genome shotgun (WGS) entry which is preliminary data.</text>
</comment>
<protein>
    <submittedName>
        <fullName evidence="1">Uncharacterized protein</fullName>
    </submittedName>
</protein>
<gene>
    <name evidence="1" type="ORF">GCM10010422_66560</name>
</gene>
<accession>A0ABN3MU22</accession>
<dbReference type="Proteomes" id="UP001501721">
    <property type="component" value="Unassembled WGS sequence"/>
</dbReference>
<sequence length="64" mass="6873">MVLDLGVQEVLVDRRQLGGQLLVEQFDDVGVALHRSGSFHTDVSRTDIGGGVGRMIAPDAKIVQ</sequence>
<evidence type="ECO:0000313" key="2">
    <source>
        <dbReference type="Proteomes" id="UP001501721"/>
    </source>
</evidence>
<reference evidence="1 2" key="1">
    <citation type="journal article" date="2019" name="Int. J. Syst. Evol. Microbiol.">
        <title>The Global Catalogue of Microorganisms (GCM) 10K type strain sequencing project: providing services to taxonomists for standard genome sequencing and annotation.</title>
        <authorList>
            <consortium name="The Broad Institute Genomics Platform"/>
            <consortium name="The Broad Institute Genome Sequencing Center for Infectious Disease"/>
            <person name="Wu L."/>
            <person name="Ma J."/>
        </authorList>
    </citation>
    <scope>NUCLEOTIDE SEQUENCE [LARGE SCALE GENOMIC DNA]</scope>
    <source>
        <strain evidence="1 2">JCM 6923</strain>
    </source>
</reference>
<evidence type="ECO:0000313" key="1">
    <source>
        <dbReference type="EMBL" id="GAA2506310.1"/>
    </source>
</evidence>
<organism evidence="1 2">
    <name type="scientific">Streptomyces graminearus</name>
    <dbReference type="NCBI Taxonomy" id="284030"/>
    <lineage>
        <taxon>Bacteria</taxon>
        <taxon>Bacillati</taxon>
        <taxon>Actinomycetota</taxon>
        <taxon>Actinomycetes</taxon>
        <taxon>Kitasatosporales</taxon>
        <taxon>Streptomycetaceae</taxon>
        <taxon>Streptomyces</taxon>
    </lineage>
</organism>
<name>A0ABN3MU22_9ACTN</name>
<dbReference type="EMBL" id="BAAATL010000036">
    <property type="protein sequence ID" value="GAA2506310.1"/>
    <property type="molecule type" value="Genomic_DNA"/>
</dbReference>